<protein>
    <recommendedName>
        <fullName evidence="4">Chromosome partitioning protein ParB</fullName>
    </recommendedName>
</protein>
<sequence>MSEPFRIDAGALRARPKAAGEAELRAADRAGEAQGFLAREPRRGGRRPSPRTGQVHAKVLPHVRDEILEEAARRGVTQGVLIEEAWALYLARQEQERRPGAGGPDRPGS</sequence>
<evidence type="ECO:0000313" key="3">
    <source>
        <dbReference type="Proteomes" id="UP000238801"/>
    </source>
</evidence>
<feature type="compositionally biased region" description="Basic and acidic residues" evidence="1">
    <location>
        <begin position="18"/>
        <end position="31"/>
    </location>
</feature>
<feature type="region of interest" description="Disordered" evidence="1">
    <location>
        <begin position="16"/>
        <end position="55"/>
    </location>
</feature>
<proteinExistence type="predicted"/>
<name>A0A2T0WYZ5_9RHOB</name>
<evidence type="ECO:0000313" key="2">
    <source>
        <dbReference type="EMBL" id="PRY91926.1"/>
    </source>
</evidence>
<comment type="caution">
    <text evidence="2">The sequence shown here is derived from an EMBL/GenBank/DDBJ whole genome shotgun (WGS) entry which is preliminary data.</text>
</comment>
<evidence type="ECO:0000256" key="1">
    <source>
        <dbReference type="SAM" id="MobiDB-lite"/>
    </source>
</evidence>
<dbReference type="EMBL" id="PVTT01000004">
    <property type="protein sequence ID" value="PRY91926.1"/>
    <property type="molecule type" value="Genomic_DNA"/>
</dbReference>
<dbReference type="OrthoDB" id="7274848at2"/>
<gene>
    <name evidence="2" type="ORF">BCF33_2808</name>
</gene>
<evidence type="ECO:0008006" key="4">
    <source>
        <dbReference type="Google" id="ProtNLM"/>
    </source>
</evidence>
<organism evidence="2 3">
    <name type="scientific">Hasllibacter halocynthiae</name>
    <dbReference type="NCBI Taxonomy" id="595589"/>
    <lineage>
        <taxon>Bacteria</taxon>
        <taxon>Pseudomonadati</taxon>
        <taxon>Pseudomonadota</taxon>
        <taxon>Alphaproteobacteria</taxon>
        <taxon>Rhodobacterales</taxon>
        <taxon>Roseobacteraceae</taxon>
        <taxon>Hasllibacter</taxon>
    </lineage>
</organism>
<reference evidence="2 3" key="1">
    <citation type="submission" date="2018-03" db="EMBL/GenBank/DDBJ databases">
        <title>Genomic Encyclopedia of Archaeal and Bacterial Type Strains, Phase II (KMG-II): from individual species to whole genera.</title>
        <authorList>
            <person name="Goeker M."/>
        </authorList>
    </citation>
    <scope>NUCLEOTIDE SEQUENCE [LARGE SCALE GENOMIC DNA]</scope>
    <source>
        <strain evidence="2 3">DSM 29318</strain>
    </source>
</reference>
<dbReference type="RefSeq" id="WP_106161899.1">
    <property type="nucleotide sequence ID" value="NZ_PVTT01000004.1"/>
</dbReference>
<accession>A0A2T0WYZ5</accession>
<dbReference type="AlphaFoldDB" id="A0A2T0WYZ5"/>
<dbReference type="Proteomes" id="UP000238801">
    <property type="component" value="Unassembled WGS sequence"/>
</dbReference>
<keyword evidence="3" id="KW-1185">Reference proteome</keyword>